<dbReference type="EMBL" id="JBBMRA010000020">
    <property type="protein sequence ID" value="MEM5537796.1"/>
    <property type="molecule type" value="Genomic_DNA"/>
</dbReference>
<dbReference type="PANTHER" id="PTHR30151">
    <property type="entry name" value="ALKANE SULFONATE ABC TRANSPORTER-RELATED, MEMBRANE SUBUNIT"/>
    <property type="match status" value="1"/>
</dbReference>
<proteinExistence type="inferred from homology"/>
<evidence type="ECO:0000256" key="1">
    <source>
        <dbReference type="ARBA" id="ARBA00004651"/>
    </source>
</evidence>
<dbReference type="RefSeq" id="WP_342855000.1">
    <property type="nucleotide sequence ID" value="NZ_JBBMRA010000020.1"/>
</dbReference>
<dbReference type="PANTHER" id="PTHR30151:SF38">
    <property type="entry name" value="ALIPHATIC SULFONATES TRANSPORT PERMEASE PROTEIN SSUC-RELATED"/>
    <property type="match status" value="1"/>
</dbReference>
<evidence type="ECO:0000313" key="10">
    <source>
        <dbReference type="Proteomes" id="UP001449225"/>
    </source>
</evidence>
<dbReference type="SUPFAM" id="SSF161098">
    <property type="entry name" value="MetI-like"/>
    <property type="match status" value="1"/>
</dbReference>
<evidence type="ECO:0000256" key="2">
    <source>
        <dbReference type="ARBA" id="ARBA00022448"/>
    </source>
</evidence>
<keyword evidence="10" id="KW-1185">Reference proteome</keyword>
<feature type="transmembrane region" description="Helical" evidence="7">
    <location>
        <begin position="33"/>
        <end position="52"/>
    </location>
</feature>
<dbReference type="Proteomes" id="UP001449225">
    <property type="component" value="Unassembled WGS sequence"/>
</dbReference>
<evidence type="ECO:0000256" key="7">
    <source>
        <dbReference type="RuleBase" id="RU363032"/>
    </source>
</evidence>
<keyword evidence="2 7" id="KW-0813">Transport</keyword>
<dbReference type="InterPro" id="IPR000515">
    <property type="entry name" value="MetI-like"/>
</dbReference>
<evidence type="ECO:0000256" key="4">
    <source>
        <dbReference type="ARBA" id="ARBA00022692"/>
    </source>
</evidence>
<reference evidence="9 10" key="1">
    <citation type="submission" date="2024-03" db="EMBL/GenBank/DDBJ databases">
        <title>Community enrichment and isolation of bacterial strains for fucoidan degradation.</title>
        <authorList>
            <person name="Sichert A."/>
        </authorList>
    </citation>
    <scope>NUCLEOTIDE SEQUENCE [LARGE SCALE GENOMIC DNA]</scope>
    <source>
        <strain evidence="9 10">AS76</strain>
    </source>
</reference>
<feature type="transmembrane region" description="Helical" evidence="7">
    <location>
        <begin position="241"/>
        <end position="267"/>
    </location>
</feature>
<dbReference type="Gene3D" id="1.10.3720.10">
    <property type="entry name" value="MetI-like"/>
    <property type="match status" value="1"/>
</dbReference>
<dbReference type="PROSITE" id="PS50928">
    <property type="entry name" value="ABC_TM1"/>
    <property type="match status" value="1"/>
</dbReference>
<evidence type="ECO:0000256" key="6">
    <source>
        <dbReference type="ARBA" id="ARBA00023136"/>
    </source>
</evidence>
<keyword evidence="5 7" id="KW-1133">Transmembrane helix</keyword>
<keyword evidence="6 7" id="KW-0472">Membrane</keyword>
<dbReference type="CDD" id="cd06261">
    <property type="entry name" value="TM_PBP2"/>
    <property type="match status" value="1"/>
</dbReference>
<feature type="domain" description="ABC transmembrane type-1" evidence="8">
    <location>
        <begin position="87"/>
        <end position="267"/>
    </location>
</feature>
<comment type="subcellular location">
    <subcellularLocation>
        <location evidence="1 7">Cell membrane</location>
        <topology evidence="1 7">Multi-pass membrane protein</topology>
    </subcellularLocation>
</comment>
<protein>
    <submittedName>
        <fullName evidence="9">ABC transporter permease subunit</fullName>
    </submittedName>
</protein>
<sequence length="295" mass="32385">MRHSQSHVFPETGVDNTQAAVDKRLDPPSKFKAVLVSLFRWLIPLGVILLGWQATSLFLASDNVPSVVEVFASLQTHLIHGDMLHHLMVTLLRVALSFCIAMFFGVMIGIVMGAFPRLNEAGDSLLVIALNVPALVTIILCYVWFGLVEAAAITAVAINKIPTVIVMVREGARVVDRDLLQVAQVFNVSPLRCFFKVYLPQLYPFIMASARSGLSLIWKVVLVVELLGRSDGVGFQLGTFFHFFDIASILAYTLAFAAIILVIEGLVMRPLDRYIARGNYNGGGPSDNHRYTGGL</sequence>
<evidence type="ECO:0000256" key="5">
    <source>
        <dbReference type="ARBA" id="ARBA00022989"/>
    </source>
</evidence>
<comment type="caution">
    <text evidence="9">The sequence shown here is derived from an EMBL/GenBank/DDBJ whole genome shotgun (WGS) entry which is preliminary data.</text>
</comment>
<dbReference type="Pfam" id="PF00528">
    <property type="entry name" value="BPD_transp_1"/>
    <property type="match status" value="1"/>
</dbReference>
<dbReference type="InterPro" id="IPR035906">
    <property type="entry name" value="MetI-like_sf"/>
</dbReference>
<accession>A0ABU9TWH8</accession>
<evidence type="ECO:0000256" key="3">
    <source>
        <dbReference type="ARBA" id="ARBA00022475"/>
    </source>
</evidence>
<feature type="transmembrane region" description="Helical" evidence="7">
    <location>
        <begin position="125"/>
        <end position="145"/>
    </location>
</feature>
<gene>
    <name evidence="9" type="ORF">WNY58_15530</name>
</gene>
<comment type="similarity">
    <text evidence="7">Belongs to the binding-protein-dependent transport system permease family.</text>
</comment>
<keyword evidence="3" id="KW-1003">Cell membrane</keyword>
<evidence type="ECO:0000313" key="9">
    <source>
        <dbReference type="EMBL" id="MEM5537796.1"/>
    </source>
</evidence>
<evidence type="ECO:0000259" key="8">
    <source>
        <dbReference type="PROSITE" id="PS50928"/>
    </source>
</evidence>
<keyword evidence="4 7" id="KW-0812">Transmembrane</keyword>
<organism evidence="9 10">
    <name type="scientific">Neptuniibacter pectenicola</name>
    <dbReference type="NCBI Taxonomy" id="1806669"/>
    <lineage>
        <taxon>Bacteria</taxon>
        <taxon>Pseudomonadati</taxon>
        <taxon>Pseudomonadota</taxon>
        <taxon>Gammaproteobacteria</taxon>
        <taxon>Oceanospirillales</taxon>
        <taxon>Oceanospirillaceae</taxon>
        <taxon>Neptuniibacter</taxon>
    </lineage>
</organism>
<name>A0ABU9TWH8_9GAMM</name>
<feature type="transmembrane region" description="Helical" evidence="7">
    <location>
        <begin position="91"/>
        <end position="113"/>
    </location>
</feature>